<evidence type="ECO:0000259" key="2">
    <source>
        <dbReference type="PROSITE" id="PS51781"/>
    </source>
</evidence>
<proteinExistence type="predicted"/>
<gene>
    <name evidence="3" type="ORF">NIES37_47000</name>
</gene>
<organism evidence="3 4">
    <name type="scientific">Tolypothrix tenuis PCC 7101</name>
    <dbReference type="NCBI Taxonomy" id="231146"/>
    <lineage>
        <taxon>Bacteria</taxon>
        <taxon>Bacillati</taxon>
        <taxon>Cyanobacteriota</taxon>
        <taxon>Cyanophyceae</taxon>
        <taxon>Nostocales</taxon>
        <taxon>Tolypothrichaceae</taxon>
        <taxon>Tolypothrix</taxon>
    </lineage>
</organism>
<dbReference type="EMBL" id="AP018248">
    <property type="protein sequence ID" value="BAZ00704.1"/>
    <property type="molecule type" value="Genomic_DNA"/>
</dbReference>
<evidence type="ECO:0000256" key="1">
    <source>
        <dbReference type="SAM" id="SignalP"/>
    </source>
</evidence>
<dbReference type="Gene3D" id="2.30.30.40">
    <property type="entry name" value="SH3 Domains"/>
    <property type="match status" value="2"/>
</dbReference>
<dbReference type="Pfam" id="PF13457">
    <property type="entry name" value="GW"/>
    <property type="match status" value="1"/>
</dbReference>
<feature type="signal peptide" evidence="1">
    <location>
        <begin position="1"/>
        <end position="26"/>
    </location>
</feature>
<dbReference type="InterPro" id="IPR003646">
    <property type="entry name" value="SH3-like_bac-type"/>
</dbReference>
<reference evidence="3 4" key="1">
    <citation type="submission" date="2017-06" db="EMBL/GenBank/DDBJ databases">
        <title>Genome sequencing of cyanobaciteial culture collection at National Institute for Environmental Studies (NIES).</title>
        <authorList>
            <person name="Hirose Y."/>
            <person name="Shimura Y."/>
            <person name="Fujisawa T."/>
            <person name="Nakamura Y."/>
            <person name="Kawachi M."/>
        </authorList>
    </citation>
    <scope>NUCLEOTIDE SEQUENCE [LARGE SCALE GENOMIC DNA]</scope>
    <source>
        <strain evidence="3 4">NIES-37</strain>
    </source>
</reference>
<feature type="chain" id="PRO_5012509497" description="SH3b domain-containing protein" evidence="1">
    <location>
        <begin position="27"/>
        <end position="179"/>
    </location>
</feature>
<sequence length="179" mass="19761">MSLIKKLTVGFLTVGALMNTVLPAMARPATLTTDSNLRTSASLTASVEEVLPLGSNVEVLNITYGDDGDYWYYVQPTVEGTANGWIRGDLVKFQASKKRYATIVGERGYKINVRSSHSLNSKVLHTALSGDLVTVEDSYQNAGEYRWYRVKFPNNASGWVREDLLSIWPQGCIITCPAH</sequence>
<protein>
    <recommendedName>
        <fullName evidence="2">SH3b domain-containing protein</fullName>
    </recommendedName>
</protein>
<evidence type="ECO:0000313" key="3">
    <source>
        <dbReference type="EMBL" id="BAZ00704.1"/>
    </source>
</evidence>
<feature type="domain" description="SH3b" evidence="2">
    <location>
        <begin position="98"/>
        <end position="169"/>
    </location>
</feature>
<keyword evidence="4" id="KW-1185">Reference proteome</keyword>
<dbReference type="PROSITE" id="PS51781">
    <property type="entry name" value="SH3B"/>
    <property type="match status" value="1"/>
</dbReference>
<evidence type="ECO:0000313" key="4">
    <source>
        <dbReference type="Proteomes" id="UP000218785"/>
    </source>
</evidence>
<keyword evidence="1" id="KW-0732">Signal</keyword>
<dbReference type="Pfam" id="PF08239">
    <property type="entry name" value="SH3_3"/>
    <property type="match status" value="1"/>
</dbReference>
<dbReference type="AlphaFoldDB" id="A0A1Z4N4Q5"/>
<dbReference type="RefSeq" id="WP_096579789.1">
    <property type="nucleotide sequence ID" value="NZ_CAWNJS010000001.1"/>
</dbReference>
<dbReference type="Proteomes" id="UP000218785">
    <property type="component" value="Chromosome"/>
</dbReference>
<dbReference type="InterPro" id="IPR025987">
    <property type="entry name" value="GW_dom"/>
</dbReference>
<accession>A0A1Z4N4Q5</accession>
<name>A0A1Z4N4Q5_9CYAN</name>
<dbReference type="KEGG" id="ttq:NIES37_47000"/>